<dbReference type="GO" id="GO:0046872">
    <property type="term" value="F:metal ion binding"/>
    <property type="evidence" value="ECO:0007669"/>
    <property type="project" value="UniProtKB-KW"/>
</dbReference>
<name>A0A0C3BKC1_PILCF</name>
<keyword evidence="2" id="KW-0645">Protease</keyword>
<dbReference type="Gene3D" id="3.30.70.360">
    <property type="match status" value="1"/>
</dbReference>
<dbReference type="InterPro" id="IPR001261">
    <property type="entry name" value="ArgE/DapE_CS"/>
</dbReference>
<dbReference type="Pfam" id="PF01546">
    <property type="entry name" value="Peptidase_M20"/>
    <property type="match status" value="1"/>
</dbReference>
<keyword evidence="3" id="KW-0479">Metal-binding</keyword>
<dbReference type="EMBL" id="KN832981">
    <property type="protein sequence ID" value="KIM86833.1"/>
    <property type="molecule type" value="Genomic_DNA"/>
</dbReference>
<dbReference type="AlphaFoldDB" id="A0A0C3BKC1"/>
<comment type="similarity">
    <text evidence="1">Belongs to the peptidase M20A family.</text>
</comment>
<dbReference type="InterPro" id="IPR051458">
    <property type="entry name" value="Cyt/Met_Dipeptidase"/>
</dbReference>
<reference evidence="7" key="2">
    <citation type="submission" date="2015-01" db="EMBL/GenBank/DDBJ databases">
        <title>Evolutionary Origins and Diversification of the Mycorrhizal Mutualists.</title>
        <authorList>
            <consortium name="DOE Joint Genome Institute"/>
            <consortium name="Mycorrhizal Genomics Consortium"/>
            <person name="Kohler A."/>
            <person name="Kuo A."/>
            <person name="Nagy L.G."/>
            <person name="Floudas D."/>
            <person name="Copeland A."/>
            <person name="Barry K.W."/>
            <person name="Cichocki N."/>
            <person name="Veneault-Fourrey C."/>
            <person name="LaButti K."/>
            <person name="Lindquist E.A."/>
            <person name="Lipzen A."/>
            <person name="Lundell T."/>
            <person name="Morin E."/>
            <person name="Murat C."/>
            <person name="Riley R."/>
            <person name="Ohm R."/>
            <person name="Sun H."/>
            <person name="Tunlid A."/>
            <person name="Henrissat B."/>
            <person name="Grigoriev I.V."/>
            <person name="Hibbett D.S."/>
            <person name="Martin F."/>
        </authorList>
    </citation>
    <scope>NUCLEOTIDE SEQUENCE [LARGE SCALE GENOMIC DNA]</scope>
    <source>
        <strain evidence="7">F 1598</strain>
    </source>
</reference>
<proteinExistence type="inferred from homology"/>
<evidence type="ECO:0000313" key="7">
    <source>
        <dbReference type="Proteomes" id="UP000054166"/>
    </source>
</evidence>
<dbReference type="STRING" id="765440.A0A0C3BKC1"/>
<protein>
    <recommendedName>
        <fullName evidence="5">Peptidase M20 dimerisation domain-containing protein</fullName>
    </recommendedName>
</protein>
<dbReference type="GO" id="GO:0008233">
    <property type="term" value="F:peptidase activity"/>
    <property type="evidence" value="ECO:0007669"/>
    <property type="project" value="UniProtKB-KW"/>
</dbReference>
<dbReference type="InParanoid" id="A0A0C3BKC1"/>
<feature type="domain" description="Peptidase M20 dimerisation" evidence="5">
    <location>
        <begin position="210"/>
        <end position="367"/>
    </location>
</feature>
<evidence type="ECO:0000256" key="1">
    <source>
        <dbReference type="ARBA" id="ARBA00006247"/>
    </source>
</evidence>
<dbReference type="GO" id="GO:0006508">
    <property type="term" value="P:proteolysis"/>
    <property type="evidence" value="ECO:0007669"/>
    <property type="project" value="UniProtKB-KW"/>
</dbReference>
<reference evidence="6 7" key="1">
    <citation type="submission" date="2014-04" db="EMBL/GenBank/DDBJ databases">
        <authorList>
            <consortium name="DOE Joint Genome Institute"/>
            <person name="Kuo A."/>
            <person name="Tarkka M."/>
            <person name="Buscot F."/>
            <person name="Kohler A."/>
            <person name="Nagy L.G."/>
            <person name="Floudas D."/>
            <person name="Copeland A."/>
            <person name="Barry K.W."/>
            <person name="Cichocki N."/>
            <person name="Veneault-Fourrey C."/>
            <person name="LaButti K."/>
            <person name="Lindquist E.A."/>
            <person name="Lipzen A."/>
            <person name="Lundell T."/>
            <person name="Morin E."/>
            <person name="Murat C."/>
            <person name="Sun H."/>
            <person name="Tunlid A."/>
            <person name="Henrissat B."/>
            <person name="Grigoriev I.V."/>
            <person name="Hibbett D.S."/>
            <person name="Martin F."/>
            <person name="Nordberg H.P."/>
            <person name="Cantor M.N."/>
            <person name="Hua S.X."/>
        </authorList>
    </citation>
    <scope>NUCLEOTIDE SEQUENCE [LARGE SCALE GENOMIC DNA]</scope>
    <source>
        <strain evidence="6 7">F 1598</strain>
    </source>
</reference>
<dbReference type="PROSITE" id="PS00759">
    <property type="entry name" value="ARGE_DAPE_CPG2_2"/>
    <property type="match status" value="1"/>
</dbReference>
<evidence type="ECO:0000259" key="5">
    <source>
        <dbReference type="Pfam" id="PF07687"/>
    </source>
</evidence>
<dbReference type="PANTHER" id="PTHR43270:SF4">
    <property type="entry name" value="CARNOSINE DIPEPTIDASE 2, ISOFORM A"/>
    <property type="match status" value="1"/>
</dbReference>
<accession>A0A0C3BKC1</accession>
<dbReference type="Gene3D" id="3.40.630.10">
    <property type="entry name" value="Zn peptidases"/>
    <property type="match status" value="1"/>
</dbReference>
<gene>
    <name evidence="6" type="ORF">PILCRDRAFT_816092</name>
</gene>
<dbReference type="InterPro" id="IPR011650">
    <property type="entry name" value="Peptidase_M20_dimer"/>
</dbReference>
<dbReference type="InterPro" id="IPR002933">
    <property type="entry name" value="Peptidase_M20"/>
</dbReference>
<evidence type="ECO:0000256" key="2">
    <source>
        <dbReference type="ARBA" id="ARBA00022670"/>
    </source>
</evidence>
<sequence length="476" mass="52484">MTPPCKTFLAYVDAHQDEFVNRLGQAVAIQSVSGDPKLRPKVVEMGNWLEQQLKTYGVETQKIDLNTDDMAEPKLPPIILGKIGDSPDVTTILVYGHYDVQPAKKSDGWDTDPFELKVMPDPDGRMIGRGSSDDKGPVLGWINVLEAHHQSKLPLPVNLRFCFEGMEESGSTGLEKFLDGEIAKTWFAGVNSICISDNTWLTPRKPAVTYGLRGIIYYAITVSGPIKDLHSGEFGGMVHEPLGDLIHLLGTLVRSDGKILIPKINDQVPLLTDEEKALYEAIDFEIKDVKDAVGDSLVTTCKVPLLTRRMRYPSLSLHGIEGALSSNEPLTVIPHKVTGRFSIRLVPNQTVDGVHQLICEHLRNEFAKLKTQCKMCITKVGDGAPWLGDVTKPPFKAAKQATEDIYGKTPDFTREGGSIPVTVSLANKLHVDVVLLPMGRSDDGAHSFKEKLDKSNFIKGTKLLGTYMYKLSEQNI</sequence>
<dbReference type="SUPFAM" id="SSF53187">
    <property type="entry name" value="Zn-dependent exopeptidases"/>
    <property type="match status" value="1"/>
</dbReference>
<evidence type="ECO:0000313" key="6">
    <source>
        <dbReference type="EMBL" id="KIM86833.1"/>
    </source>
</evidence>
<dbReference type="OrthoDB" id="7832001at2759"/>
<organism evidence="6 7">
    <name type="scientific">Piloderma croceum (strain F 1598)</name>
    <dbReference type="NCBI Taxonomy" id="765440"/>
    <lineage>
        <taxon>Eukaryota</taxon>
        <taxon>Fungi</taxon>
        <taxon>Dikarya</taxon>
        <taxon>Basidiomycota</taxon>
        <taxon>Agaricomycotina</taxon>
        <taxon>Agaricomycetes</taxon>
        <taxon>Agaricomycetidae</taxon>
        <taxon>Atheliales</taxon>
        <taxon>Atheliaceae</taxon>
        <taxon>Piloderma</taxon>
    </lineage>
</organism>
<dbReference type="HOGENOM" id="CLU_029469_3_0_1"/>
<evidence type="ECO:0000256" key="3">
    <source>
        <dbReference type="ARBA" id="ARBA00022723"/>
    </source>
</evidence>
<keyword evidence="7" id="KW-1185">Reference proteome</keyword>
<dbReference type="PANTHER" id="PTHR43270">
    <property type="entry name" value="BETA-ALA-HIS DIPEPTIDASE"/>
    <property type="match status" value="1"/>
</dbReference>
<keyword evidence="4" id="KW-0378">Hydrolase</keyword>
<evidence type="ECO:0000256" key="4">
    <source>
        <dbReference type="ARBA" id="ARBA00022801"/>
    </source>
</evidence>
<dbReference type="Pfam" id="PF07687">
    <property type="entry name" value="M20_dimer"/>
    <property type="match status" value="1"/>
</dbReference>
<dbReference type="Proteomes" id="UP000054166">
    <property type="component" value="Unassembled WGS sequence"/>
</dbReference>